<dbReference type="InterPro" id="IPR023473">
    <property type="entry name" value="AMMECR1"/>
</dbReference>
<keyword evidence="3" id="KW-1185">Reference proteome</keyword>
<evidence type="ECO:0000313" key="3">
    <source>
        <dbReference type="Proteomes" id="UP000593910"/>
    </source>
</evidence>
<dbReference type="InterPro" id="IPR002733">
    <property type="entry name" value="AMMECR1_domain"/>
</dbReference>
<name>A0A7M1AXA9_9BACT</name>
<dbReference type="PANTHER" id="PTHR13016:SF0">
    <property type="entry name" value="AMME SYNDROME CANDIDATE GENE 1 PROTEIN"/>
    <property type="match status" value="1"/>
</dbReference>
<protein>
    <submittedName>
        <fullName evidence="2">AmmeMemoRadiSam system protein A</fullName>
    </submittedName>
</protein>
<dbReference type="Gene3D" id="3.30.1490.150">
    <property type="entry name" value="Hypothetical protein ph0010, domain 2"/>
    <property type="match status" value="1"/>
</dbReference>
<dbReference type="SUPFAM" id="SSF143447">
    <property type="entry name" value="AMMECR1-like"/>
    <property type="match status" value="1"/>
</dbReference>
<dbReference type="Proteomes" id="UP000593910">
    <property type="component" value="Chromosome"/>
</dbReference>
<dbReference type="InterPro" id="IPR036071">
    <property type="entry name" value="AMMECR1_dom_sf"/>
</dbReference>
<dbReference type="AlphaFoldDB" id="A0A7M1AXA9"/>
<dbReference type="InterPro" id="IPR027623">
    <property type="entry name" value="AmmeMemoSam_A"/>
</dbReference>
<dbReference type="NCBIfam" id="TIGR04335">
    <property type="entry name" value="AmmeMemoSam_A"/>
    <property type="match status" value="1"/>
</dbReference>
<dbReference type="RefSeq" id="WP_193113428.1">
    <property type="nucleotide sequence ID" value="NZ_CP041165.1"/>
</dbReference>
<proteinExistence type="predicted"/>
<evidence type="ECO:0000313" key="2">
    <source>
        <dbReference type="EMBL" id="QOP42107.1"/>
    </source>
</evidence>
<reference evidence="2 3" key="1">
    <citation type="submission" date="2019-06" db="EMBL/GenBank/DDBJ databases">
        <title>Sulfurimonas gotlandica sp. nov., a chemoautotrophic and psychrotolerant epsilonproteobacterium isolated from a pelagic redoxcline, and an emended description of the genus Sulfurimonas.</title>
        <authorList>
            <person name="Wang S."/>
            <person name="Jiang L."/>
            <person name="Shao Z."/>
        </authorList>
    </citation>
    <scope>NUCLEOTIDE SEQUENCE [LARGE SCALE GENOMIC DNA]</scope>
    <source>
        <strain evidence="2 3">B2</strain>
    </source>
</reference>
<dbReference type="KEGG" id="smax:FJR03_10300"/>
<dbReference type="PROSITE" id="PS51112">
    <property type="entry name" value="AMMECR1"/>
    <property type="match status" value="1"/>
</dbReference>
<dbReference type="Gene3D" id="3.30.700.20">
    <property type="entry name" value="Hypothetical protein ph0010, domain 1"/>
    <property type="match status" value="1"/>
</dbReference>
<organism evidence="2 3">
    <name type="scientific">Sulfurimonas marina</name>
    <dbReference type="NCBI Taxonomy" id="2590551"/>
    <lineage>
        <taxon>Bacteria</taxon>
        <taxon>Pseudomonadati</taxon>
        <taxon>Campylobacterota</taxon>
        <taxon>Epsilonproteobacteria</taxon>
        <taxon>Campylobacterales</taxon>
        <taxon>Sulfurimonadaceae</taxon>
        <taxon>Sulfurimonas</taxon>
    </lineage>
</organism>
<accession>A0A7M1AXA9</accession>
<gene>
    <name evidence="2" type="primary">amrA</name>
    <name evidence="2" type="ORF">FJR03_10300</name>
</gene>
<dbReference type="PANTHER" id="PTHR13016">
    <property type="entry name" value="AMMECR1 HOMOLOG"/>
    <property type="match status" value="1"/>
</dbReference>
<dbReference type="NCBIfam" id="TIGR00296">
    <property type="entry name" value="TIGR00296 family protein"/>
    <property type="match status" value="1"/>
</dbReference>
<evidence type="ECO:0000259" key="1">
    <source>
        <dbReference type="PROSITE" id="PS51112"/>
    </source>
</evidence>
<feature type="domain" description="AMMECR1" evidence="1">
    <location>
        <begin position="1"/>
        <end position="190"/>
    </location>
</feature>
<sequence length="190" mass="21495">MLDTILLRIAKSAIISRLDPSYSFDEEAVVSEYPYLKKDGACFVTLHYDKQLRGCIGSIIAHRSLVDDIIQNALSAAFSDPRFSPLRASELDALDIEVSVLTPPEIIEYTDYDDLLSKIEPHKDGLILQGGGYQGTFLPQVWDDIPRVEQFLEHLSYKAGGNPSIYQQHPTMYRYHVDAIEERYDAILSL</sequence>
<dbReference type="Pfam" id="PF01871">
    <property type="entry name" value="AMMECR1"/>
    <property type="match status" value="1"/>
</dbReference>
<dbReference type="InterPro" id="IPR027485">
    <property type="entry name" value="AMMECR1_N"/>
</dbReference>
<dbReference type="EMBL" id="CP041165">
    <property type="protein sequence ID" value="QOP42107.1"/>
    <property type="molecule type" value="Genomic_DNA"/>
</dbReference>